<gene>
    <name evidence="2" type="ORF">DMH04_09210</name>
</gene>
<dbReference type="EMBL" id="QHKI01000005">
    <property type="protein sequence ID" value="RSM87893.1"/>
    <property type="molecule type" value="Genomic_DNA"/>
</dbReference>
<dbReference type="Gene3D" id="3.30.1310.10">
    <property type="entry name" value="Nucleoid-associated protein YbaB-like domain"/>
    <property type="match status" value="1"/>
</dbReference>
<comment type="caution">
    <text evidence="2">The sequence shown here is derived from an EMBL/GenBank/DDBJ whole genome shotgun (WGS) entry which is preliminary data.</text>
</comment>
<accession>A0A428ZIG0</accession>
<feature type="compositionally biased region" description="Basic and acidic residues" evidence="1">
    <location>
        <begin position="129"/>
        <end position="143"/>
    </location>
</feature>
<dbReference type="InterPro" id="IPR004401">
    <property type="entry name" value="YbaB/EbfC"/>
</dbReference>
<feature type="region of interest" description="Disordered" evidence="1">
    <location>
        <begin position="122"/>
        <end position="160"/>
    </location>
</feature>
<proteinExistence type="predicted"/>
<name>A0A428ZIG0_KIBAR</name>
<dbReference type="InterPro" id="IPR036894">
    <property type="entry name" value="YbaB-like_sf"/>
</dbReference>
<dbReference type="SUPFAM" id="SSF82607">
    <property type="entry name" value="YbaB-like"/>
    <property type="match status" value="1"/>
</dbReference>
<evidence type="ECO:0000256" key="1">
    <source>
        <dbReference type="SAM" id="MobiDB-lite"/>
    </source>
</evidence>
<organism evidence="2 3">
    <name type="scientific">Kibdelosporangium aridum</name>
    <dbReference type="NCBI Taxonomy" id="2030"/>
    <lineage>
        <taxon>Bacteria</taxon>
        <taxon>Bacillati</taxon>
        <taxon>Actinomycetota</taxon>
        <taxon>Actinomycetes</taxon>
        <taxon>Pseudonocardiales</taxon>
        <taxon>Pseudonocardiaceae</taxon>
        <taxon>Kibdelosporangium</taxon>
    </lineage>
</organism>
<protein>
    <submittedName>
        <fullName evidence="2">YbaB/EbfC family DNA-binding protein</fullName>
    </submittedName>
</protein>
<reference evidence="2 3" key="1">
    <citation type="submission" date="2018-05" db="EMBL/GenBank/DDBJ databases">
        <title>Evolution of GPA BGCs.</title>
        <authorList>
            <person name="Waglechner N."/>
            <person name="Wright G.D."/>
        </authorList>
    </citation>
    <scope>NUCLEOTIDE SEQUENCE [LARGE SCALE GENOMIC DNA]</scope>
    <source>
        <strain evidence="2 3">A82846</strain>
    </source>
</reference>
<dbReference type="Proteomes" id="UP000287547">
    <property type="component" value="Unassembled WGS sequence"/>
</dbReference>
<sequence>MSVSVPFAENIRDPHEWMREQEERTAALLAKAQDAQARLAENSVTRTSQDQVVTVTVNPGGGMTALSLSPEADRMGHRQLAGLILTTYNQAARQAATQTMAIMAGLVGQDSEALDIVRQAMPELPTTEQEERLENFGRGPRTDFDDEEGFQGFSDGGDRR</sequence>
<evidence type="ECO:0000313" key="3">
    <source>
        <dbReference type="Proteomes" id="UP000287547"/>
    </source>
</evidence>
<keyword evidence="2" id="KW-0238">DNA-binding</keyword>
<dbReference type="GO" id="GO:0003677">
    <property type="term" value="F:DNA binding"/>
    <property type="evidence" value="ECO:0007669"/>
    <property type="project" value="UniProtKB-KW"/>
</dbReference>
<dbReference type="Pfam" id="PF02575">
    <property type="entry name" value="YbaB_DNA_bd"/>
    <property type="match status" value="1"/>
</dbReference>
<dbReference type="AlphaFoldDB" id="A0A428ZIG0"/>
<evidence type="ECO:0000313" key="2">
    <source>
        <dbReference type="EMBL" id="RSM87893.1"/>
    </source>
</evidence>